<dbReference type="Gene3D" id="3.40.50.1820">
    <property type="entry name" value="alpha/beta hydrolase"/>
    <property type="match status" value="2"/>
</dbReference>
<protein>
    <recommendedName>
        <fullName evidence="3">Serine aminopeptidase S33 domain-containing protein</fullName>
    </recommendedName>
</protein>
<dbReference type="SUPFAM" id="SSF53474">
    <property type="entry name" value="alpha/beta-Hydrolases"/>
    <property type="match status" value="1"/>
</dbReference>
<dbReference type="Proteomes" id="UP000248783">
    <property type="component" value="Unassembled WGS sequence"/>
</dbReference>
<dbReference type="AlphaFoldDB" id="A0A2W5Y524"/>
<evidence type="ECO:0000313" key="2">
    <source>
        <dbReference type="Proteomes" id="UP000248783"/>
    </source>
</evidence>
<evidence type="ECO:0000313" key="1">
    <source>
        <dbReference type="EMBL" id="PZR53114.1"/>
    </source>
</evidence>
<sequence>MHVIHDPSRAAFDGGGARPVRIYEWRAPAAEAPLVVLSHGTGGGAPGLAWWAQALCTAGFDVVALDHHGNSYLDDYVPEAFVWWWDRALDVTFVLDHVTARGPAGVGGFSIGGYTAAAVCGVRVRADRFEALMTGALSVGAAPEYPGLADELQERYDHRTRAAWAEPAAADLRDPRVSAAFLLCPAAGPLLDEASLAAVEVPVAVRWTAADRMAPPGENGVRYAALIPGAEGGTVGSTESGHYGFVLPEHDDPQAKADVAEQSVDFFRRTLMRHVP</sequence>
<evidence type="ECO:0008006" key="3">
    <source>
        <dbReference type="Google" id="ProtNLM"/>
    </source>
</evidence>
<keyword evidence="2" id="KW-1185">Reference proteome</keyword>
<comment type="caution">
    <text evidence="1">The sequence shown here is derived from an EMBL/GenBank/DDBJ whole genome shotgun (WGS) entry which is preliminary data.</text>
</comment>
<organism evidence="1 2">
    <name type="scientific">Xylanimonas oleitrophica</name>
    <dbReference type="NCBI Taxonomy" id="2607479"/>
    <lineage>
        <taxon>Bacteria</taxon>
        <taxon>Bacillati</taxon>
        <taxon>Actinomycetota</taxon>
        <taxon>Actinomycetes</taxon>
        <taxon>Micrococcales</taxon>
        <taxon>Promicromonosporaceae</taxon>
        <taxon>Xylanimonas</taxon>
    </lineage>
</organism>
<gene>
    <name evidence="1" type="ORF">DNL40_08915</name>
</gene>
<dbReference type="InterPro" id="IPR029058">
    <property type="entry name" value="AB_hydrolase_fold"/>
</dbReference>
<name>A0A2W5Y524_9MICO</name>
<accession>A0A2W5Y524</accession>
<reference evidence="1 2" key="1">
    <citation type="submission" date="2018-06" db="EMBL/GenBank/DDBJ databases">
        <title>Whole genome sequencing of a novel hydrocarbon degrading bacterial strain, PW21 isolated from oil contaminated produced water sample.</title>
        <authorList>
            <person name="Nagkirti P."/>
            <person name="Shaikh A."/>
            <person name="Gowdaman V."/>
            <person name="Engineer A.E."/>
            <person name="Dagar S."/>
            <person name="Dhakephalkar P.K."/>
        </authorList>
    </citation>
    <scope>NUCLEOTIDE SEQUENCE [LARGE SCALE GENOMIC DNA]</scope>
    <source>
        <strain evidence="1 2">PW21</strain>
    </source>
</reference>
<dbReference type="EMBL" id="QKWH01000005">
    <property type="protein sequence ID" value="PZR53114.1"/>
    <property type="molecule type" value="Genomic_DNA"/>
</dbReference>
<proteinExistence type="predicted"/>